<protein>
    <submittedName>
        <fullName evidence="1">Unnamed protein product</fullName>
    </submittedName>
</protein>
<accession>A0A9W6WPI1</accession>
<comment type="caution">
    <text evidence="1">The sequence shown here is derived from an EMBL/GenBank/DDBJ whole genome shotgun (WGS) entry which is preliminary data.</text>
</comment>
<evidence type="ECO:0000313" key="1">
    <source>
        <dbReference type="EMBL" id="GMF12418.1"/>
    </source>
</evidence>
<proteinExistence type="predicted"/>
<gene>
    <name evidence="1" type="ORF">Plil01_000303400</name>
</gene>
<dbReference type="AlphaFoldDB" id="A0A9W6WPI1"/>
<organism evidence="1 2">
    <name type="scientific">Phytophthora lilii</name>
    <dbReference type="NCBI Taxonomy" id="2077276"/>
    <lineage>
        <taxon>Eukaryota</taxon>
        <taxon>Sar</taxon>
        <taxon>Stramenopiles</taxon>
        <taxon>Oomycota</taxon>
        <taxon>Peronosporomycetes</taxon>
        <taxon>Peronosporales</taxon>
        <taxon>Peronosporaceae</taxon>
        <taxon>Phytophthora</taxon>
    </lineage>
</organism>
<dbReference type="EMBL" id="BSXW01000116">
    <property type="protein sequence ID" value="GMF12418.1"/>
    <property type="molecule type" value="Genomic_DNA"/>
</dbReference>
<sequence>MKVPRFEAEIPELTVRRVAVAGIPAWNGFPENGGGSQIRLLELDAHGSRYAICSLDLDREIRVSAGLCELGGLGQVPPQGCAKRELVLAQERRGPRWLQRVWSALGIRTGLSQTNSSPT</sequence>
<dbReference type="Proteomes" id="UP001165083">
    <property type="component" value="Unassembled WGS sequence"/>
</dbReference>
<evidence type="ECO:0000313" key="2">
    <source>
        <dbReference type="Proteomes" id="UP001165083"/>
    </source>
</evidence>
<keyword evidence="2" id="KW-1185">Reference proteome</keyword>
<name>A0A9W6WPI1_9STRA</name>
<reference evidence="1" key="1">
    <citation type="submission" date="2023-04" db="EMBL/GenBank/DDBJ databases">
        <title>Phytophthora lilii NBRC 32176.</title>
        <authorList>
            <person name="Ichikawa N."/>
            <person name="Sato H."/>
            <person name="Tonouchi N."/>
        </authorList>
    </citation>
    <scope>NUCLEOTIDE SEQUENCE</scope>
    <source>
        <strain evidence="1">NBRC 32176</strain>
    </source>
</reference>